<dbReference type="Proteomes" id="UP000472277">
    <property type="component" value="Chromosome 26"/>
</dbReference>
<dbReference type="InterPro" id="IPR036770">
    <property type="entry name" value="Ankyrin_rpt-contain_sf"/>
</dbReference>
<sequence length="833" mass="93773">MSRLYYRKTDNSSYRDRIALRIVRAESELSGLERNYLGAVEKGDYASVKQALEEAEIYFRININCIDPLGRTALLIAIENENLEIIELLLTYNVYVGDALLHAIRKEVVGAVEMLLNHKKPSGEKQVPPILLDKQFSNFTPDITPIILAAHTNNYEIIKLLVQKGVSMPQPHEVRCNCMECVSSSDVDSLRHSRSRLNIYKALSSPSLIALSSEDPFLTAFQLSWELQELSKVENEFKSEYEELSQQCKQFAKDLLDQTRSSRELELILNYRDDINPLLDENTNDLARLKLAIKYTQKEFVAQPNCQQLLASRWYDEFPGWRRRHWAGKFLTCVFIGLLFPLFSLCYLVSPKSRYGLFIRKPFIKFICHTTSYLTFLFLLLLASQHIVSTDPNRQGPPPTVVEWMILPWVLGKMRISGAGYPGPRRRTGGLECTADITRSGSMPTLAWQVWSAGTERTGLCSRTGDTVRVLGAGYIGPRRGTGGQDLYVTNVEADHQFTEFVGATMFGTYNVISLVVLLNMLIAMMNNSYQHIADHADIEWKFARTKLWMSYFEEGGTLPSPFNIIPSPKSIWYFICWIRKHIFKITRAKKTETFGTIGRRAAINVRINHQYQEVLRNLVKRYVAAMIRDAKTEEGLTEENFKELKQDISSFRYEVLGMMKGKVGPGGGGVALAGSKPSEEAGASILVYPDHSFKYSPEFSTAAPKTNMFPDTTSILQQRVAPSSTSSSTSPSTSQGLNRLVNGSVVPSWASIDTSSTPISSSSSTPIHASTKDKLARKDFPKDICDFGLYSVSEEMGEADLEVLDCDGEKEEQGGARERMCTEKEENEGRGE</sequence>
<dbReference type="GO" id="GO:0005886">
    <property type="term" value="C:plasma membrane"/>
    <property type="evidence" value="ECO:0007669"/>
    <property type="project" value="UniProtKB-SubCell"/>
</dbReference>
<proteinExistence type="predicted"/>
<keyword evidence="17" id="KW-0175">Coiled coil</keyword>
<keyword evidence="22" id="KW-1185">Reference proteome</keyword>
<dbReference type="Pfam" id="PF08344">
    <property type="entry name" value="TRP_2"/>
    <property type="match status" value="1"/>
</dbReference>
<dbReference type="InterPro" id="IPR005821">
    <property type="entry name" value="Ion_trans_dom"/>
</dbReference>
<dbReference type="AlphaFoldDB" id="A0A673ZI22"/>
<keyword evidence="12 19" id="KW-0472">Membrane</keyword>
<evidence type="ECO:0000256" key="3">
    <source>
        <dbReference type="ARBA" id="ARBA00022475"/>
    </source>
</evidence>
<accession>A0A673ZI22</accession>
<evidence type="ECO:0000259" key="20">
    <source>
        <dbReference type="SMART" id="SM01420"/>
    </source>
</evidence>
<evidence type="ECO:0000256" key="12">
    <source>
        <dbReference type="ARBA" id="ARBA00023136"/>
    </source>
</evidence>
<dbReference type="SMART" id="SM01420">
    <property type="entry name" value="TRP_2"/>
    <property type="match status" value="1"/>
</dbReference>
<dbReference type="InterPro" id="IPR002110">
    <property type="entry name" value="Ankyrin_rpt"/>
</dbReference>
<dbReference type="GO" id="GO:0070679">
    <property type="term" value="F:inositol 1,4,5 trisphosphate binding"/>
    <property type="evidence" value="ECO:0007669"/>
    <property type="project" value="TreeGrafter"/>
</dbReference>
<dbReference type="PANTHER" id="PTHR10117">
    <property type="entry name" value="TRANSIENT RECEPTOR POTENTIAL CHANNEL"/>
    <property type="match status" value="1"/>
</dbReference>
<evidence type="ECO:0000256" key="1">
    <source>
        <dbReference type="ARBA" id="ARBA00004651"/>
    </source>
</evidence>
<dbReference type="GO" id="GO:0051480">
    <property type="term" value="P:regulation of cytosolic calcium ion concentration"/>
    <property type="evidence" value="ECO:0007669"/>
    <property type="project" value="TreeGrafter"/>
</dbReference>
<feature type="transmembrane region" description="Helical" evidence="19">
    <location>
        <begin position="362"/>
        <end position="383"/>
    </location>
</feature>
<evidence type="ECO:0000256" key="5">
    <source>
        <dbReference type="ARBA" id="ARBA00022673"/>
    </source>
</evidence>
<evidence type="ECO:0000256" key="13">
    <source>
        <dbReference type="ARBA" id="ARBA00023157"/>
    </source>
</evidence>
<feature type="transmembrane region" description="Helical" evidence="19">
    <location>
        <begin position="507"/>
        <end position="526"/>
    </location>
</feature>
<feature type="compositionally biased region" description="Basic and acidic residues" evidence="18">
    <location>
        <begin position="812"/>
        <end position="833"/>
    </location>
</feature>
<evidence type="ECO:0000256" key="4">
    <source>
        <dbReference type="ARBA" id="ARBA00022568"/>
    </source>
</evidence>
<dbReference type="GO" id="GO:0034703">
    <property type="term" value="C:cation channel complex"/>
    <property type="evidence" value="ECO:0007669"/>
    <property type="project" value="TreeGrafter"/>
</dbReference>
<feature type="repeat" description="ANK" evidence="16">
    <location>
        <begin position="141"/>
        <end position="173"/>
    </location>
</feature>
<evidence type="ECO:0000256" key="9">
    <source>
        <dbReference type="ARBA" id="ARBA00022989"/>
    </source>
</evidence>
<reference evidence="21" key="1">
    <citation type="submission" date="2025-08" db="UniProtKB">
        <authorList>
            <consortium name="Ensembl"/>
        </authorList>
    </citation>
    <scope>IDENTIFICATION</scope>
</reference>
<dbReference type="FunFam" id="1.25.40.20:FF:000023">
    <property type="entry name" value="short transient receptor potential channel 4 isoform X1"/>
    <property type="match status" value="1"/>
</dbReference>
<keyword evidence="3" id="KW-1003">Cell membrane</keyword>
<keyword evidence="11" id="KW-0406">Ion transport</keyword>
<keyword evidence="5" id="KW-0107">Calcium channel</keyword>
<dbReference type="Pfam" id="PF12796">
    <property type="entry name" value="Ank_2"/>
    <property type="match status" value="1"/>
</dbReference>
<evidence type="ECO:0000256" key="6">
    <source>
        <dbReference type="ARBA" id="ARBA00022692"/>
    </source>
</evidence>
<evidence type="ECO:0000256" key="17">
    <source>
        <dbReference type="SAM" id="Coils"/>
    </source>
</evidence>
<keyword evidence="10 16" id="KW-0040">ANK repeat</keyword>
<feature type="transmembrane region" description="Helical" evidence="19">
    <location>
        <begin position="330"/>
        <end position="350"/>
    </location>
</feature>
<evidence type="ECO:0000256" key="11">
    <source>
        <dbReference type="ARBA" id="ARBA00023065"/>
    </source>
</evidence>
<dbReference type="Gene3D" id="1.25.40.20">
    <property type="entry name" value="Ankyrin repeat-containing domain"/>
    <property type="match status" value="1"/>
</dbReference>
<keyword evidence="4" id="KW-0109">Calcium transport</keyword>
<evidence type="ECO:0000256" key="16">
    <source>
        <dbReference type="PROSITE-ProRule" id="PRU00023"/>
    </source>
</evidence>
<keyword evidence="14" id="KW-0407">Ion channel</keyword>
<feature type="domain" description="Transient receptor ion channel" evidence="20">
    <location>
        <begin position="176"/>
        <end position="238"/>
    </location>
</feature>
<evidence type="ECO:0000256" key="19">
    <source>
        <dbReference type="SAM" id="Phobius"/>
    </source>
</evidence>
<organism evidence="21 22">
    <name type="scientific">Salmo trutta</name>
    <name type="common">Brown trout</name>
    <dbReference type="NCBI Taxonomy" id="8032"/>
    <lineage>
        <taxon>Eukaryota</taxon>
        <taxon>Metazoa</taxon>
        <taxon>Chordata</taxon>
        <taxon>Craniata</taxon>
        <taxon>Vertebrata</taxon>
        <taxon>Euteleostomi</taxon>
        <taxon>Actinopterygii</taxon>
        <taxon>Neopterygii</taxon>
        <taxon>Teleostei</taxon>
        <taxon>Protacanthopterygii</taxon>
        <taxon>Salmoniformes</taxon>
        <taxon>Salmonidae</taxon>
        <taxon>Salmoninae</taxon>
        <taxon>Salmo</taxon>
    </lineage>
</organism>
<comment type="subcellular location">
    <subcellularLocation>
        <location evidence="1">Cell membrane</location>
        <topology evidence="1">Multi-pass membrane protein</topology>
    </subcellularLocation>
</comment>
<gene>
    <name evidence="21" type="primary">LOC115163313</name>
</gene>
<feature type="region of interest" description="Disordered" evidence="18">
    <location>
        <begin position="754"/>
        <end position="774"/>
    </location>
</feature>
<dbReference type="SUPFAM" id="SSF48403">
    <property type="entry name" value="Ankyrin repeat"/>
    <property type="match status" value="1"/>
</dbReference>
<dbReference type="PROSITE" id="PS50088">
    <property type="entry name" value="ANK_REPEAT"/>
    <property type="match status" value="1"/>
</dbReference>
<dbReference type="Pfam" id="PF00520">
    <property type="entry name" value="Ion_trans"/>
    <property type="match status" value="1"/>
</dbReference>
<dbReference type="PANTHER" id="PTHR10117:SF25">
    <property type="entry name" value="SHORT TRANSIENT RECEPTOR POTENTIAL CHANNEL 4"/>
    <property type="match status" value="1"/>
</dbReference>
<evidence type="ECO:0000256" key="2">
    <source>
        <dbReference type="ARBA" id="ARBA00022448"/>
    </source>
</evidence>
<evidence type="ECO:0000256" key="10">
    <source>
        <dbReference type="ARBA" id="ARBA00023043"/>
    </source>
</evidence>
<evidence type="ECO:0000256" key="7">
    <source>
        <dbReference type="ARBA" id="ARBA00022737"/>
    </source>
</evidence>
<comment type="catalytic activity">
    <reaction evidence="15">
        <text>Ca(2+)(in) = Ca(2+)(out)</text>
        <dbReference type="Rhea" id="RHEA:29671"/>
        <dbReference type="ChEBI" id="CHEBI:29108"/>
    </reaction>
</comment>
<feature type="region of interest" description="Disordered" evidence="18">
    <location>
        <begin position="809"/>
        <end position="833"/>
    </location>
</feature>
<keyword evidence="6 19" id="KW-0812">Transmembrane</keyword>
<keyword evidence="7" id="KW-0677">Repeat</keyword>
<evidence type="ECO:0000256" key="8">
    <source>
        <dbReference type="ARBA" id="ARBA00022837"/>
    </source>
</evidence>
<evidence type="ECO:0000313" key="22">
    <source>
        <dbReference type="Proteomes" id="UP000472277"/>
    </source>
</evidence>
<feature type="compositionally biased region" description="Low complexity" evidence="18">
    <location>
        <begin position="723"/>
        <end position="735"/>
    </location>
</feature>
<dbReference type="InterPro" id="IPR013555">
    <property type="entry name" value="TRP_dom"/>
</dbReference>
<dbReference type="Pfam" id="PF00023">
    <property type="entry name" value="Ank"/>
    <property type="match status" value="1"/>
</dbReference>
<feature type="region of interest" description="Disordered" evidence="18">
    <location>
        <begin position="719"/>
        <end position="740"/>
    </location>
</feature>
<keyword evidence="2" id="KW-0813">Transport</keyword>
<dbReference type="SMART" id="SM00248">
    <property type="entry name" value="ANK"/>
    <property type="match status" value="2"/>
</dbReference>
<dbReference type="GeneTree" id="ENSGT01060000248594"/>
<feature type="compositionally biased region" description="Low complexity" evidence="18">
    <location>
        <begin position="754"/>
        <end position="768"/>
    </location>
</feature>
<protein>
    <submittedName>
        <fullName evidence="21">Transient receptor potential cation channel, subfamily C, member 4a</fullName>
    </submittedName>
</protein>
<dbReference type="InterPro" id="IPR002153">
    <property type="entry name" value="TRPC_channel"/>
</dbReference>
<dbReference type="GO" id="GO:0015279">
    <property type="term" value="F:store-operated calcium channel activity"/>
    <property type="evidence" value="ECO:0007669"/>
    <property type="project" value="TreeGrafter"/>
</dbReference>
<keyword evidence="9 19" id="KW-1133">Transmembrane helix</keyword>
<evidence type="ECO:0000256" key="18">
    <source>
        <dbReference type="SAM" id="MobiDB-lite"/>
    </source>
</evidence>
<evidence type="ECO:0000256" key="15">
    <source>
        <dbReference type="ARBA" id="ARBA00036634"/>
    </source>
</evidence>
<evidence type="ECO:0000313" key="21">
    <source>
        <dbReference type="Ensembl" id="ENSSTUP00000045801.1"/>
    </source>
</evidence>
<keyword evidence="8" id="KW-0106">Calcium</keyword>
<evidence type="ECO:0000256" key="14">
    <source>
        <dbReference type="ARBA" id="ARBA00023303"/>
    </source>
</evidence>
<feature type="coiled-coil region" evidence="17">
    <location>
        <begin position="227"/>
        <end position="254"/>
    </location>
</feature>
<keyword evidence="13" id="KW-1015">Disulfide bond</keyword>
<dbReference type="PRINTS" id="PR01097">
    <property type="entry name" value="TRNSRECEPTRP"/>
</dbReference>
<dbReference type="Ensembl" id="ENSSTUT00000047793.1">
    <property type="protein sequence ID" value="ENSSTUP00000045801.1"/>
    <property type="gene ID" value="ENSSTUG00000019246.1"/>
</dbReference>
<name>A0A673ZI22_SALTR</name>
<reference evidence="21" key="2">
    <citation type="submission" date="2025-09" db="UniProtKB">
        <authorList>
            <consortium name="Ensembl"/>
        </authorList>
    </citation>
    <scope>IDENTIFICATION</scope>
</reference>